<gene>
    <name evidence="2" type="ordered locus">Mhar_0051</name>
</gene>
<reference evidence="2 3" key="1">
    <citation type="journal article" date="2012" name="PLoS ONE">
        <title>The genome characteristics and predicted function of methyl-group oxidation pathway in the obligate aceticlastic methanogens, Methanosaeta spp.</title>
        <authorList>
            <person name="Zhu J."/>
            <person name="Zheng H."/>
            <person name="Ai G."/>
            <person name="Zhang G."/>
            <person name="Liu D."/>
            <person name="Liu X."/>
            <person name="Dong X."/>
        </authorList>
    </citation>
    <scope>NUCLEOTIDE SEQUENCE [LARGE SCALE GENOMIC DNA]</scope>
    <source>
        <strain evidence="2 3">6Ac</strain>
    </source>
</reference>
<dbReference type="KEGG" id="mhi:Mhar_0051"/>
<dbReference type="RefSeq" id="WP_014585633.1">
    <property type="nucleotide sequence ID" value="NC_017527.1"/>
</dbReference>
<organism evidence="2 3">
    <name type="scientific">Methanothrix harundinacea (strain 6Ac)</name>
    <name type="common">Methanosaeta harundinacea</name>
    <dbReference type="NCBI Taxonomy" id="1110509"/>
    <lineage>
        <taxon>Archaea</taxon>
        <taxon>Methanobacteriati</taxon>
        <taxon>Methanobacteriota</taxon>
        <taxon>Stenosarchaea group</taxon>
        <taxon>Methanomicrobia</taxon>
        <taxon>Methanotrichales</taxon>
        <taxon>Methanotrichaceae</taxon>
        <taxon>Methanothrix</taxon>
    </lineage>
</organism>
<dbReference type="Proteomes" id="UP000005877">
    <property type="component" value="Chromosome"/>
</dbReference>
<evidence type="ECO:0000313" key="3">
    <source>
        <dbReference type="Proteomes" id="UP000005877"/>
    </source>
</evidence>
<feature type="transmembrane region" description="Helical" evidence="1">
    <location>
        <begin position="12"/>
        <end position="31"/>
    </location>
</feature>
<accession>G7WK03</accession>
<evidence type="ECO:0000313" key="2">
    <source>
        <dbReference type="EMBL" id="AET63444.1"/>
    </source>
</evidence>
<sequence length="327" mass="36458">MLSKKGKTVAAVMLFIIYSLSMMGSLGYFSLDYGYVNITVITPQPTVWYTNTTIYPSGKVVDGFLINMSASGAIGNEVVFWADATPSQGGQFTPPDPNGLLNQINTSTSSVEKYLRTNLGYWYAFILLPDGSVTLKAEDNATLQAMFPLLTFDWRNETLAEAYNTTKFVVSPTYENDFPFQVDFPGGIKAVLDIDSYKSVWFDRTDDFPSGKSTYKAAVDMNASGSIGREVAFFVDENPEQGPIAIPWTDEDMALYNNSAINTTLIPELDGEMHTFNASGYYYAFVLFEHGAVAVTAEDNQTLERMMDLLYFEQRDDPPFHILLYNV</sequence>
<keyword evidence="1" id="KW-0472">Membrane</keyword>
<evidence type="ECO:0000256" key="1">
    <source>
        <dbReference type="SAM" id="Phobius"/>
    </source>
</evidence>
<keyword evidence="1" id="KW-0812">Transmembrane</keyword>
<dbReference type="AlphaFoldDB" id="G7WK03"/>
<keyword evidence="3" id="KW-1185">Reference proteome</keyword>
<keyword evidence="1" id="KW-1133">Transmembrane helix</keyword>
<name>G7WK03_METH6</name>
<proteinExistence type="predicted"/>
<protein>
    <submittedName>
        <fullName evidence="2">Uncharacterized protein</fullName>
    </submittedName>
</protein>
<dbReference type="EMBL" id="CP003117">
    <property type="protein sequence ID" value="AET63444.1"/>
    <property type="molecule type" value="Genomic_DNA"/>
</dbReference>
<dbReference type="GeneID" id="12509220"/>
<dbReference type="HOGENOM" id="CLU_848903_0_0_2"/>